<evidence type="ECO:0000256" key="1">
    <source>
        <dbReference type="ARBA" id="ARBA00022741"/>
    </source>
</evidence>
<protein>
    <submittedName>
        <fullName evidence="3">Unannotated protein</fullName>
    </submittedName>
</protein>
<reference evidence="3" key="1">
    <citation type="submission" date="2020-05" db="EMBL/GenBank/DDBJ databases">
        <authorList>
            <person name="Chiriac C."/>
            <person name="Salcher M."/>
            <person name="Ghai R."/>
            <person name="Kavagutti S V."/>
        </authorList>
    </citation>
    <scope>NUCLEOTIDE SEQUENCE</scope>
</reference>
<name>A0A6J7KUE9_9ZZZZ</name>
<dbReference type="AlphaFoldDB" id="A0A6J7KUE9"/>
<evidence type="ECO:0000256" key="2">
    <source>
        <dbReference type="ARBA" id="ARBA00022840"/>
    </source>
</evidence>
<accession>A0A6J7KUE9</accession>
<gene>
    <name evidence="3" type="ORF">UFOPK3837_00952</name>
</gene>
<dbReference type="NCBIfam" id="NF040713">
    <property type="entry name" value="ZapE"/>
    <property type="match status" value="1"/>
</dbReference>
<dbReference type="GO" id="GO:0005737">
    <property type="term" value="C:cytoplasm"/>
    <property type="evidence" value="ECO:0007669"/>
    <property type="project" value="TreeGrafter"/>
</dbReference>
<dbReference type="GO" id="GO:0016887">
    <property type="term" value="F:ATP hydrolysis activity"/>
    <property type="evidence" value="ECO:0007669"/>
    <property type="project" value="InterPro"/>
</dbReference>
<sequence>MATQGIANSLITRNPVAKAAELIAELVPPREFADATFASYIAATDHPTQAAAKARLIEFAAGGKASKAPGIYLDGGFGVGKTHLLAATFHATSVKRKVFGSFIAYTALVGALGFANALKELKSYQFVAIDEFELDDPGNTMIMSRLINELATSGVRFAVTSNTPPNALGEGRFASDDFQREILGIGRQFEMFRVDGDDYRHRAFDKVHKSFTSDELASWTGAEGTLDDFAEFLAKLATIHPSLYSKLLAGVDRCAFTGAYTLTSQNDGLRLVAFVDRAYELQIGLRSGGVPLTDVFPKDFIESGYKKKYLRAISRLGALVEL</sequence>
<keyword evidence="1" id="KW-0547">Nucleotide-binding</keyword>
<organism evidence="3">
    <name type="scientific">freshwater metagenome</name>
    <dbReference type="NCBI Taxonomy" id="449393"/>
    <lineage>
        <taxon>unclassified sequences</taxon>
        <taxon>metagenomes</taxon>
        <taxon>ecological metagenomes</taxon>
    </lineage>
</organism>
<dbReference type="InterPro" id="IPR027417">
    <property type="entry name" value="P-loop_NTPase"/>
</dbReference>
<dbReference type="EMBL" id="CAFBNO010000052">
    <property type="protein sequence ID" value="CAB4959145.1"/>
    <property type="molecule type" value="Genomic_DNA"/>
</dbReference>
<dbReference type="PANTHER" id="PTHR12169:SF6">
    <property type="entry name" value="AFG1-LIKE ATPASE"/>
    <property type="match status" value="1"/>
</dbReference>
<dbReference type="Pfam" id="PF03969">
    <property type="entry name" value="AFG1_ATPase"/>
    <property type="match status" value="1"/>
</dbReference>
<proteinExistence type="predicted"/>
<keyword evidence="2" id="KW-0067">ATP-binding</keyword>
<evidence type="ECO:0000313" key="3">
    <source>
        <dbReference type="EMBL" id="CAB4959145.1"/>
    </source>
</evidence>
<dbReference type="InterPro" id="IPR005654">
    <property type="entry name" value="ATPase_AFG1-like"/>
</dbReference>
<dbReference type="SUPFAM" id="SSF52540">
    <property type="entry name" value="P-loop containing nucleoside triphosphate hydrolases"/>
    <property type="match status" value="1"/>
</dbReference>
<dbReference type="GO" id="GO:0005524">
    <property type="term" value="F:ATP binding"/>
    <property type="evidence" value="ECO:0007669"/>
    <property type="project" value="UniProtKB-KW"/>
</dbReference>
<dbReference type="PANTHER" id="PTHR12169">
    <property type="entry name" value="ATPASE N2B"/>
    <property type="match status" value="1"/>
</dbReference>
<dbReference type="Gene3D" id="3.40.50.300">
    <property type="entry name" value="P-loop containing nucleotide triphosphate hydrolases"/>
    <property type="match status" value="1"/>
</dbReference>